<dbReference type="SUPFAM" id="SSF54631">
    <property type="entry name" value="CBS-domain pair"/>
    <property type="match status" value="1"/>
</dbReference>
<feature type="domain" description="CNNM transmembrane" evidence="13">
    <location>
        <begin position="3"/>
        <end position="193"/>
    </location>
</feature>
<dbReference type="Proteomes" id="UP001321825">
    <property type="component" value="Chromosome"/>
</dbReference>
<dbReference type="PANTHER" id="PTHR22777:SF32">
    <property type="entry name" value="UPF0053 INNER MEMBRANE PROTEIN YFJD"/>
    <property type="match status" value="1"/>
</dbReference>
<dbReference type="AlphaFoldDB" id="A0AAU9C869"/>
<dbReference type="EMBL" id="AP024714">
    <property type="protein sequence ID" value="BCX81636.1"/>
    <property type="molecule type" value="Genomic_DNA"/>
</dbReference>
<evidence type="ECO:0000256" key="5">
    <source>
        <dbReference type="ARBA" id="ARBA00022737"/>
    </source>
</evidence>
<keyword evidence="5" id="KW-0677">Repeat</keyword>
<evidence type="ECO:0000259" key="12">
    <source>
        <dbReference type="PROSITE" id="PS51371"/>
    </source>
</evidence>
<dbReference type="PROSITE" id="PS51846">
    <property type="entry name" value="CNNM"/>
    <property type="match status" value="1"/>
</dbReference>
<accession>A0AAU9C869</accession>
<comment type="subcellular location">
    <subcellularLocation>
        <location evidence="1">Cell membrane</location>
        <topology evidence="1">Multi-pass membrane protein</topology>
    </subcellularLocation>
</comment>
<evidence type="ECO:0000256" key="11">
    <source>
        <dbReference type="SAM" id="Phobius"/>
    </source>
</evidence>
<evidence type="ECO:0008006" key="16">
    <source>
        <dbReference type="Google" id="ProtNLM"/>
    </source>
</evidence>
<dbReference type="SMART" id="SM01091">
    <property type="entry name" value="CorC_HlyC"/>
    <property type="match status" value="1"/>
</dbReference>
<evidence type="ECO:0000256" key="8">
    <source>
        <dbReference type="ARBA" id="ARBA00023136"/>
    </source>
</evidence>
<feature type="domain" description="CBS" evidence="12">
    <location>
        <begin position="209"/>
        <end position="270"/>
    </location>
</feature>
<feature type="transmembrane region" description="Helical" evidence="11">
    <location>
        <begin position="125"/>
        <end position="147"/>
    </location>
</feature>
<gene>
    <name evidence="14" type="ORF">MIT9_P1214</name>
</gene>
<keyword evidence="8 10" id="KW-0472">Membrane</keyword>
<sequence length="415" mass="46218">MLNDLPLSLLFSALGVLILLSAFFSGSETALMALNRYRLQHLAKQKHPSALRAQKLLQRPDRLIGLILLGNNFVNILASSLTTVIALRLYGEAGIAIAAGILTLVILIFAEVAPKTLAATHPEKVAFTAVWILLPLLRLLYPLVWLVNLITNLFLRLLGIRLKQSPANVLSAEELRTVVAEAGARLPERYHNMLLTILDLESATVEDVMIPRQEICGIDLDDPIETIIEQIKNSRHTRLPVFKKSIDNVIGLLHLRKLLPKIPADAFDKETLRQNLDEIHFVPENTPLHQLLVDFKKHHKRFALVVDEYGDVIGLVTLTDIIQELVGELTEDESLVQPQKDGSYIVDAGISIRELNRVTGWELPTAGPKTLNGLIMEHLETIPSPGTSLRLNGFKVEILEMEGNVVGKVRIYPQK</sequence>
<evidence type="ECO:0000313" key="14">
    <source>
        <dbReference type="EMBL" id="BCX81636.1"/>
    </source>
</evidence>
<comment type="similarity">
    <text evidence="2">Belongs to the UPF0053 family.</text>
</comment>
<evidence type="ECO:0000256" key="6">
    <source>
        <dbReference type="ARBA" id="ARBA00022989"/>
    </source>
</evidence>
<organism evidence="14 15">
    <name type="scientific">Methylomarinovum caldicuralii</name>
    <dbReference type="NCBI Taxonomy" id="438856"/>
    <lineage>
        <taxon>Bacteria</taxon>
        <taxon>Pseudomonadati</taxon>
        <taxon>Pseudomonadota</taxon>
        <taxon>Gammaproteobacteria</taxon>
        <taxon>Methylococcales</taxon>
        <taxon>Methylothermaceae</taxon>
        <taxon>Methylomarinovum</taxon>
    </lineage>
</organism>
<dbReference type="KEGG" id="mcau:MIT9_P1214"/>
<feature type="transmembrane region" description="Helical" evidence="11">
    <location>
        <begin position="63"/>
        <end position="87"/>
    </location>
</feature>
<proteinExistence type="inferred from homology"/>
<dbReference type="GO" id="GO:0005886">
    <property type="term" value="C:plasma membrane"/>
    <property type="evidence" value="ECO:0007669"/>
    <property type="project" value="UniProtKB-SubCell"/>
</dbReference>
<evidence type="ECO:0000256" key="7">
    <source>
        <dbReference type="ARBA" id="ARBA00023122"/>
    </source>
</evidence>
<feature type="transmembrane region" description="Helical" evidence="11">
    <location>
        <begin position="93"/>
        <end position="113"/>
    </location>
</feature>
<dbReference type="Pfam" id="PF00571">
    <property type="entry name" value="CBS"/>
    <property type="match status" value="2"/>
</dbReference>
<dbReference type="Pfam" id="PF01595">
    <property type="entry name" value="CNNM"/>
    <property type="match status" value="1"/>
</dbReference>
<reference evidence="15" key="1">
    <citation type="journal article" date="2024" name="Int. J. Syst. Evol. Microbiol.">
        <title>Methylomarinovum tepidoasis sp. nov., a moderately thermophilic methanotroph of the family Methylothermaceae isolated from a deep-sea hydrothermal field.</title>
        <authorList>
            <person name="Hirayama H."/>
            <person name="Takaki Y."/>
            <person name="Abe M."/>
            <person name="Miyazaki M."/>
            <person name="Uematsu K."/>
            <person name="Matsui Y."/>
            <person name="Takai K."/>
        </authorList>
    </citation>
    <scope>NUCLEOTIDE SEQUENCE [LARGE SCALE GENOMIC DNA]</scope>
    <source>
        <strain evidence="15">IT-9</strain>
    </source>
</reference>
<evidence type="ECO:0000259" key="13">
    <source>
        <dbReference type="PROSITE" id="PS51846"/>
    </source>
</evidence>
<keyword evidence="15" id="KW-1185">Reference proteome</keyword>
<dbReference type="InterPro" id="IPR002550">
    <property type="entry name" value="CNNM"/>
</dbReference>
<dbReference type="Pfam" id="PF03471">
    <property type="entry name" value="CorC_HlyC"/>
    <property type="match status" value="1"/>
</dbReference>
<feature type="transmembrane region" description="Helical" evidence="11">
    <location>
        <begin position="6"/>
        <end position="34"/>
    </location>
</feature>
<keyword evidence="4 10" id="KW-0812">Transmembrane</keyword>
<protein>
    <recommendedName>
        <fullName evidence="16">Magnesium/cobalt efflux protein</fullName>
    </recommendedName>
</protein>
<dbReference type="Gene3D" id="3.10.580.10">
    <property type="entry name" value="CBS-domain"/>
    <property type="match status" value="1"/>
</dbReference>
<evidence type="ECO:0000256" key="2">
    <source>
        <dbReference type="ARBA" id="ARBA00006337"/>
    </source>
</evidence>
<dbReference type="InterPro" id="IPR046342">
    <property type="entry name" value="CBS_dom_sf"/>
</dbReference>
<dbReference type="SUPFAM" id="SSF56176">
    <property type="entry name" value="FAD-binding/transporter-associated domain-like"/>
    <property type="match status" value="1"/>
</dbReference>
<evidence type="ECO:0000256" key="10">
    <source>
        <dbReference type="PROSITE-ProRule" id="PRU01193"/>
    </source>
</evidence>
<dbReference type="PROSITE" id="PS51371">
    <property type="entry name" value="CBS"/>
    <property type="match status" value="2"/>
</dbReference>
<keyword evidence="3" id="KW-1003">Cell membrane</keyword>
<evidence type="ECO:0000256" key="4">
    <source>
        <dbReference type="ARBA" id="ARBA00022692"/>
    </source>
</evidence>
<evidence type="ECO:0000256" key="3">
    <source>
        <dbReference type="ARBA" id="ARBA00022475"/>
    </source>
</evidence>
<evidence type="ECO:0000313" key="15">
    <source>
        <dbReference type="Proteomes" id="UP001321825"/>
    </source>
</evidence>
<keyword evidence="7 9" id="KW-0129">CBS domain</keyword>
<dbReference type="PANTHER" id="PTHR22777">
    <property type="entry name" value="HEMOLYSIN-RELATED"/>
    <property type="match status" value="1"/>
</dbReference>
<evidence type="ECO:0000256" key="9">
    <source>
        <dbReference type="PROSITE-ProRule" id="PRU00703"/>
    </source>
</evidence>
<dbReference type="InterPro" id="IPR036318">
    <property type="entry name" value="FAD-bd_PCMH-like_sf"/>
</dbReference>
<dbReference type="Gene3D" id="3.30.465.10">
    <property type="match status" value="1"/>
</dbReference>
<name>A0AAU9C869_9GAMM</name>
<dbReference type="InterPro" id="IPR000644">
    <property type="entry name" value="CBS_dom"/>
</dbReference>
<dbReference type="GO" id="GO:0050660">
    <property type="term" value="F:flavin adenine dinucleotide binding"/>
    <property type="evidence" value="ECO:0007669"/>
    <property type="project" value="InterPro"/>
</dbReference>
<dbReference type="InterPro" id="IPR005170">
    <property type="entry name" value="Transptr-assoc_dom"/>
</dbReference>
<dbReference type="CDD" id="cd04590">
    <property type="entry name" value="CBS_pair_CorC_HlyC_assoc"/>
    <property type="match status" value="1"/>
</dbReference>
<dbReference type="SMART" id="SM00116">
    <property type="entry name" value="CBS"/>
    <property type="match status" value="2"/>
</dbReference>
<feature type="domain" description="CBS" evidence="12">
    <location>
        <begin position="272"/>
        <end position="333"/>
    </location>
</feature>
<evidence type="ECO:0000256" key="1">
    <source>
        <dbReference type="ARBA" id="ARBA00004651"/>
    </source>
</evidence>
<keyword evidence="6 10" id="KW-1133">Transmembrane helix</keyword>
<dbReference type="InterPro" id="IPR016169">
    <property type="entry name" value="FAD-bd_PCMH_sub2"/>
</dbReference>
<dbReference type="InterPro" id="IPR044751">
    <property type="entry name" value="Ion_transp-like_CBS"/>
</dbReference>